<keyword evidence="3" id="KW-1185">Reference proteome</keyword>
<gene>
    <name evidence="2" type="ORF">OLEA9_A034367</name>
</gene>
<dbReference type="AlphaFoldDB" id="A0A8S0QMC3"/>
<protein>
    <submittedName>
        <fullName evidence="2">Uncharacterized protein</fullName>
    </submittedName>
</protein>
<organism evidence="2 3">
    <name type="scientific">Olea europaea subsp. europaea</name>
    <dbReference type="NCBI Taxonomy" id="158383"/>
    <lineage>
        <taxon>Eukaryota</taxon>
        <taxon>Viridiplantae</taxon>
        <taxon>Streptophyta</taxon>
        <taxon>Embryophyta</taxon>
        <taxon>Tracheophyta</taxon>
        <taxon>Spermatophyta</taxon>
        <taxon>Magnoliopsida</taxon>
        <taxon>eudicotyledons</taxon>
        <taxon>Gunneridae</taxon>
        <taxon>Pentapetalae</taxon>
        <taxon>asterids</taxon>
        <taxon>lamiids</taxon>
        <taxon>Lamiales</taxon>
        <taxon>Oleaceae</taxon>
        <taxon>Oleeae</taxon>
        <taxon>Olea</taxon>
    </lineage>
</organism>
<sequence>MDLLIKVFIFSCKEAPPQLRLSCITLKASITSVAAEALAFRLFTYALASIALWKNSLFNLYSLLISIWAFRKKSCERVYRAMLASITSIESQVKTYEEYLSVQYL</sequence>
<evidence type="ECO:0000313" key="3">
    <source>
        <dbReference type="Proteomes" id="UP000594638"/>
    </source>
</evidence>
<dbReference type="Proteomes" id="UP000594638">
    <property type="component" value="Unassembled WGS sequence"/>
</dbReference>
<comment type="caution">
    <text evidence="2">The sequence shown here is derived from an EMBL/GenBank/DDBJ whole genome shotgun (WGS) entry which is preliminary data.</text>
</comment>
<accession>A0A8S0QMC3</accession>
<keyword evidence="1" id="KW-1133">Transmembrane helix</keyword>
<dbReference type="EMBL" id="CACTIH010001923">
    <property type="protein sequence ID" value="CAA2968819.1"/>
    <property type="molecule type" value="Genomic_DNA"/>
</dbReference>
<keyword evidence="1" id="KW-0472">Membrane</keyword>
<feature type="transmembrane region" description="Helical" evidence="1">
    <location>
        <begin position="42"/>
        <end position="70"/>
    </location>
</feature>
<evidence type="ECO:0000256" key="1">
    <source>
        <dbReference type="SAM" id="Phobius"/>
    </source>
</evidence>
<evidence type="ECO:0000313" key="2">
    <source>
        <dbReference type="EMBL" id="CAA2968819.1"/>
    </source>
</evidence>
<name>A0A8S0QMC3_OLEEU</name>
<dbReference type="Gramene" id="OE9A034367T1">
    <property type="protein sequence ID" value="OE9A034367C1"/>
    <property type="gene ID" value="OE9A034367"/>
</dbReference>
<keyword evidence="1" id="KW-0812">Transmembrane</keyword>
<reference evidence="2 3" key="1">
    <citation type="submission" date="2019-12" db="EMBL/GenBank/DDBJ databases">
        <authorList>
            <person name="Alioto T."/>
            <person name="Alioto T."/>
            <person name="Gomez Garrido J."/>
        </authorList>
    </citation>
    <scope>NUCLEOTIDE SEQUENCE [LARGE SCALE GENOMIC DNA]</scope>
</reference>
<proteinExistence type="predicted"/>